<name>X0YWB5_9ZZZZ</name>
<reference evidence="1" key="1">
    <citation type="journal article" date="2014" name="Front. Microbiol.">
        <title>High frequency of phylogenetically diverse reductive dehalogenase-homologous genes in deep subseafloor sedimentary metagenomes.</title>
        <authorList>
            <person name="Kawai M."/>
            <person name="Futagami T."/>
            <person name="Toyoda A."/>
            <person name="Takaki Y."/>
            <person name="Nishi S."/>
            <person name="Hori S."/>
            <person name="Arai W."/>
            <person name="Tsubouchi T."/>
            <person name="Morono Y."/>
            <person name="Uchiyama I."/>
            <person name="Ito T."/>
            <person name="Fujiyama A."/>
            <person name="Inagaki F."/>
            <person name="Takami H."/>
        </authorList>
    </citation>
    <scope>NUCLEOTIDE SEQUENCE</scope>
    <source>
        <strain evidence="1">Expedition CK06-06</strain>
    </source>
</reference>
<sequence length="134" mass="14990">LFAAVGSVGGEMVSQIQDNRYDIEIADAIRKVPKPWWIIGNLKQYDLLKSREVESAIVDAVDVICSGLESEEGEFVLVTILRISKLTTHDMIRKSVAVLIQNAQNPERIVREVISTRNLMDSDYIIQAIAHSLP</sequence>
<dbReference type="AlphaFoldDB" id="X0YWB5"/>
<protein>
    <submittedName>
        <fullName evidence="1">Uncharacterized protein</fullName>
    </submittedName>
</protein>
<evidence type="ECO:0000313" key="1">
    <source>
        <dbReference type="EMBL" id="GAG60470.1"/>
    </source>
</evidence>
<comment type="caution">
    <text evidence="1">The sequence shown here is derived from an EMBL/GenBank/DDBJ whole genome shotgun (WGS) entry which is preliminary data.</text>
</comment>
<gene>
    <name evidence="1" type="ORF">S01H4_14295</name>
</gene>
<accession>X0YWB5</accession>
<feature type="non-terminal residue" evidence="1">
    <location>
        <position position="1"/>
    </location>
</feature>
<dbReference type="EMBL" id="BART01006270">
    <property type="protein sequence ID" value="GAG60470.1"/>
    <property type="molecule type" value="Genomic_DNA"/>
</dbReference>
<organism evidence="1">
    <name type="scientific">marine sediment metagenome</name>
    <dbReference type="NCBI Taxonomy" id="412755"/>
    <lineage>
        <taxon>unclassified sequences</taxon>
        <taxon>metagenomes</taxon>
        <taxon>ecological metagenomes</taxon>
    </lineage>
</organism>
<proteinExistence type="predicted"/>